<evidence type="ECO:0000256" key="1">
    <source>
        <dbReference type="ARBA" id="ARBA00004651"/>
    </source>
</evidence>
<comment type="subcellular location">
    <subcellularLocation>
        <location evidence="1">Cell membrane</location>
        <topology evidence="1">Multi-pass membrane protein</topology>
    </subcellularLocation>
</comment>
<evidence type="ECO:0000259" key="7">
    <source>
        <dbReference type="Pfam" id="PF09924"/>
    </source>
</evidence>
<dbReference type="InterPro" id="IPR016181">
    <property type="entry name" value="Acyl_CoA_acyltransferase"/>
</dbReference>
<proteinExistence type="predicted"/>
<organism evidence="8 9">
    <name type="scientific">Paenibacillus prosopidis</name>
    <dbReference type="NCBI Taxonomy" id="630520"/>
    <lineage>
        <taxon>Bacteria</taxon>
        <taxon>Bacillati</taxon>
        <taxon>Bacillota</taxon>
        <taxon>Bacilli</taxon>
        <taxon>Bacillales</taxon>
        <taxon>Paenibacillaceae</taxon>
        <taxon>Paenibacillus</taxon>
    </lineage>
</organism>
<evidence type="ECO:0000256" key="5">
    <source>
        <dbReference type="ARBA" id="ARBA00023136"/>
    </source>
</evidence>
<keyword evidence="2" id="KW-1003">Cell membrane</keyword>
<keyword evidence="8" id="KW-0808">Transferase</keyword>
<dbReference type="OrthoDB" id="145485at2"/>
<dbReference type="RefSeq" id="WP_114382402.1">
    <property type="nucleotide sequence ID" value="NZ_QPJD01000015.1"/>
</dbReference>
<feature type="transmembrane region" description="Helical" evidence="6">
    <location>
        <begin position="305"/>
        <end position="324"/>
    </location>
</feature>
<reference evidence="8 9" key="1">
    <citation type="submission" date="2018-07" db="EMBL/GenBank/DDBJ databases">
        <title>Genomic Encyclopedia of Type Strains, Phase III (KMG-III): the genomes of soil and plant-associated and newly described type strains.</title>
        <authorList>
            <person name="Whitman W."/>
        </authorList>
    </citation>
    <scope>NUCLEOTIDE SEQUENCE [LARGE SCALE GENOMIC DNA]</scope>
    <source>
        <strain evidence="8 9">CECT 7506</strain>
    </source>
</reference>
<dbReference type="SUPFAM" id="SSF55729">
    <property type="entry name" value="Acyl-CoA N-acyltransferases (Nat)"/>
    <property type="match status" value="1"/>
</dbReference>
<evidence type="ECO:0000313" key="9">
    <source>
        <dbReference type="Proteomes" id="UP000252415"/>
    </source>
</evidence>
<dbReference type="PANTHER" id="PTHR34697">
    <property type="entry name" value="PHOSPHATIDYLGLYCEROL LYSYLTRANSFERASE"/>
    <property type="match status" value="1"/>
</dbReference>
<feature type="domain" description="Phosphatidylglycerol lysyltransferase C-terminal" evidence="7">
    <location>
        <begin position="14"/>
        <end position="308"/>
    </location>
</feature>
<dbReference type="Proteomes" id="UP000252415">
    <property type="component" value="Unassembled WGS sequence"/>
</dbReference>
<evidence type="ECO:0000313" key="8">
    <source>
        <dbReference type="EMBL" id="RCW42659.1"/>
    </source>
</evidence>
<dbReference type="PANTHER" id="PTHR34697:SF2">
    <property type="entry name" value="PHOSPHATIDYLGLYCEROL LYSYLTRANSFERASE"/>
    <property type="match status" value="1"/>
</dbReference>
<evidence type="ECO:0000256" key="4">
    <source>
        <dbReference type="ARBA" id="ARBA00022989"/>
    </source>
</evidence>
<dbReference type="EMBL" id="QPJD01000015">
    <property type="protein sequence ID" value="RCW42659.1"/>
    <property type="molecule type" value="Genomic_DNA"/>
</dbReference>
<dbReference type="GO" id="GO:0055091">
    <property type="term" value="P:phospholipid homeostasis"/>
    <property type="evidence" value="ECO:0007669"/>
    <property type="project" value="TreeGrafter"/>
</dbReference>
<evidence type="ECO:0000256" key="3">
    <source>
        <dbReference type="ARBA" id="ARBA00022692"/>
    </source>
</evidence>
<evidence type="ECO:0000256" key="2">
    <source>
        <dbReference type="ARBA" id="ARBA00022475"/>
    </source>
</evidence>
<keyword evidence="9" id="KW-1185">Reference proteome</keyword>
<dbReference type="InterPro" id="IPR024320">
    <property type="entry name" value="LPG_synthase_C"/>
</dbReference>
<protein>
    <submittedName>
        <fullName evidence="8">Phosphatidylglycerol lysyltransferase</fullName>
    </submittedName>
</protein>
<evidence type="ECO:0000256" key="6">
    <source>
        <dbReference type="SAM" id="Phobius"/>
    </source>
</evidence>
<dbReference type="GO" id="GO:0005886">
    <property type="term" value="C:plasma membrane"/>
    <property type="evidence" value="ECO:0007669"/>
    <property type="project" value="UniProtKB-SubCell"/>
</dbReference>
<gene>
    <name evidence="8" type="ORF">DFP97_11592</name>
</gene>
<name>A0A368VLT8_9BACL</name>
<keyword evidence="5 6" id="KW-0472">Membrane</keyword>
<keyword evidence="4 6" id="KW-1133">Transmembrane helix</keyword>
<dbReference type="GO" id="GO:0016755">
    <property type="term" value="F:aminoacyltransferase activity"/>
    <property type="evidence" value="ECO:0007669"/>
    <property type="project" value="TreeGrafter"/>
</dbReference>
<comment type="caution">
    <text evidence="8">The sequence shown here is derived from an EMBL/GenBank/DDBJ whole genome shotgun (WGS) entry which is preliminary data.</text>
</comment>
<keyword evidence="3 6" id="KW-0812">Transmembrane</keyword>
<dbReference type="Pfam" id="PF09924">
    <property type="entry name" value="LPG_synthase_C"/>
    <property type="match status" value="1"/>
</dbReference>
<sequence length="353" mass="40734">MIDITSEKRLKQLLESCGHTSHTHLYYLGDKEWFWDSDYEALIVYRSVGKRRIVLGDPIGKPQSIRQVIEQFIANCYENKCMPVFYQAKSSYLPLYKHFGLHCAKIGEEAQVDLSSFHLNGKHWLKLRNRINKFKRNGFSVEVLFPPYSDSFLKRLQAISDEWLSNRKEKSFSVGSFATEYVSRFPVAVLVGPDKNYEAFVTVAGDHRQFATGQEEDSVRRRITVDLMRYTKACPHGTMDVLFLSLFLWAREHNYALCSLGMAPLANAGDFIIGKLLYKYGSKLYNFKGLYEYKNKFGPKWEDVYLVYQPASVYVTIALLALIIHTPESKKLSLDHSPSKGFINKDSISRRRA</sequence>
<accession>A0A368VLT8</accession>
<dbReference type="InterPro" id="IPR051211">
    <property type="entry name" value="PG_lysyltransferase"/>
</dbReference>
<dbReference type="AlphaFoldDB" id="A0A368VLT8"/>